<reference evidence="2 3" key="1">
    <citation type="journal article" date="2021" name="BMC Genomics">
        <title>Telomere-to-telomere genome assembly of asparaginase-producing Trichoderma simmonsii.</title>
        <authorList>
            <person name="Chung D."/>
            <person name="Kwon Y.M."/>
            <person name="Yang Y."/>
        </authorList>
    </citation>
    <scope>NUCLEOTIDE SEQUENCE [LARGE SCALE GENOMIC DNA]</scope>
    <source>
        <strain evidence="2 3">GH-Sj1</strain>
    </source>
</reference>
<organism evidence="2 3">
    <name type="scientific">Trichoderma simmonsii</name>
    <dbReference type="NCBI Taxonomy" id="1491479"/>
    <lineage>
        <taxon>Eukaryota</taxon>
        <taxon>Fungi</taxon>
        <taxon>Dikarya</taxon>
        <taxon>Ascomycota</taxon>
        <taxon>Pezizomycotina</taxon>
        <taxon>Sordariomycetes</taxon>
        <taxon>Hypocreomycetidae</taxon>
        <taxon>Hypocreales</taxon>
        <taxon>Hypocreaceae</taxon>
        <taxon>Trichoderma</taxon>
    </lineage>
</organism>
<protein>
    <submittedName>
        <fullName evidence="2">Uncharacterized protein</fullName>
    </submittedName>
</protein>
<name>A0A8G0LQG0_9HYPO</name>
<evidence type="ECO:0000313" key="2">
    <source>
        <dbReference type="EMBL" id="QYT06257.1"/>
    </source>
</evidence>
<sequence length="106" mass="11957">MGIWAFGYRVRVQEKLVFDTAGKGHHSWTLPRSEMRFLQIHKRDKALQPLYACLDLGPVSACMGLKIQTSSIINKQRPQMKDEDEDEAVGGCCRASDGMPHRSRAP</sequence>
<dbReference type="AlphaFoldDB" id="A0A8G0LQG0"/>
<keyword evidence="3" id="KW-1185">Reference proteome</keyword>
<evidence type="ECO:0000256" key="1">
    <source>
        <dbReference type="SAM" id="MobiDB-lite"/>
    </source>
</evidence>
<gene>
    <name evidence="2" type="ORF">H0G86_013117</name>
</gene>
<feature type="region of interest" description="Disordered" evidence="1">
    <location>
        <begin position="74"/>
        <end position="106"/>
    </location>
</feature>
<dbReference type="Proteomes" id="UP000826661">
    <property type="component" value="Chromosome VII"/>
</dbReference>
<proteinExistence type="predicted"/>
<dbReference type="EMBL" id="CP075870">
    <property type="protein sequence ID" value="QYT06257.1"/>
    <property type="molecule type" value="Genomic_DNA"/>
</dbReference>
<evidence type="ECO:0000313" key="3">
    <source>
        <dbReference type="Proteomes" id="UP000826661"/>
    </source>
</evidence>
<accession>A0A8G0LQG0</accession>